<sequence>MPDIVWMKPRRNLVFSLLSISSNNSRSSGFITSTLDAQWENLQDLIKEGNDMVGEDSASEAMLMEWQEKVKSTKASVVCLENNIQKKVKELKLWDWVAAQKLSKLKKDKWITLQLQPLCS</sequence>
<reference evidence="1" key="1">
    <citation type="journal article" date="2020" name="Nat. Commun.">
        <title>Large-scale genome sequencing of mycorrhizal fungi provides insights into the early evolution of symbiotic traits.</title>
        <authorList>
            <person name="Miyauchi S."/>
            <person name="Kiss E."/>
            <person name="Kuo A."/>
            <person name="Drula E."/>
            <person name="Kohler A."/>
            <person name="Sanchez-Garcia M."/>
            <person name="Morin E."/>
            <person name="Andreopoulos B."/>
            <person name="Barry K.W."/>
            <person name="Bonito G."/>
            <person name="Buee M."/>
            <person name="Carver A."/>
            <person name="Chen C."/>
            <person name="Cichocki N."/>
            <person name="Clum A."/>
            <person name="Culley D."/>
            <person name="Crous P.W."/>
            <person name="Fauchery L."/>
            <person name="Girlanda M."/>
            <person name="Hayes R.D."/>
            <person name="Keri Z."/>
            <person name="LaButti K."/>
            <person name="Lipzen A."/>
            <person name="Lombard V."/>
            <person name="Magnuson J."/>
            <person name="Maillard F."/>
            <person name="Murat C."/>
            <person name="Nolan M."/>
            <person name="Ohm R.A."/>
            <person name="Pangilinan J."/>
            <person name="Pereira M.F."/>
            <person name="Perotto S."/>
            <person name="Peter M."/>
            <person name="Pfister S."/>
            <person name="Riley R."/>
            <person name="Sitrit Y."/>
            <person name="Stielow J.B."/>
            <person name="Szollosi G."/>
            <person name="Zifcakova L."/>
            <person name="Stursova M."/>
            <person name="Spatafora J.W."/>
            <person name="Tedersoo L."/>
            <person name="Vaario L.M."/>
            <person name="Yamada A."/>
            <person name="Yan M."/>
            <person name="Wang P."/>
            <person name="Xu J."/>
            <person name="Bruns T."/>
            <person name="Baldrian P."/>
            <person name="Vilgalys R."/>
            <person name="Dunand C."/>
            <person name="Henrissat B."/>
            <person name="Grigoriev I.V."/>
            <person name="Hibbett D."/>
            <person name="Nagy L.G."/>
            <person name="Martin F.M."/>
        </authorList>
    </citation>
    <scope>NUCLEOTIDE SEQUENCE</scope>
    <source>
        <strain evidence="1">UP504</strain>
    </source>
</reference>
<keyword evidence="2" id="KW-1185">Reference proteome</keyword>
<protein>
    <submittedName>
        <fullName evidence="1">Uncharacterized protein</fullName>
    </submittedName>
</protein>
<organism evidence="1 2">
    <name type="scientific">Hydnum rufescens UP504</name>
    <dbReference type="NCBI Taxonomy" id="1448309"/>
    <lineage>
        <taxon>Eukaryota</taxon>
        <taxon>Fungi</taxon>
        <taxon>Dikarya</taxon>
        <taxon>Basidiomycota</taxon>
        <taxon>Agaricomycotina</taxon>
        <taxon>Agaricomycetes</taxon>
        <taxon>Cantharellales</taxon>
        <taxon>Hydnaceae</taxon>
        <taxon>Hydnum</taxon>
    </lineage>
</organism>
<gene>
    <name evidence="1" type="ORF">BS47DRAFT_1401349</name>
</gene>
<dbReference type="AlphaFoldDB" id="A0A9P6DH36"/>
<dbReference type="Proteomes" id="UP000886523">
    <property type="component" value="Unassembled WGS sequence"/>
</dbReference>
<proteinExistence type="predicted"/>
<accession>A0A9P6DH36</accession>
<dbReference type="EMBL" id="MU129221">
    <property type="protein sequence ID" value="KAF9504486.1"/>
    <property type="molecule type" value="Genomic_DNA"/>
</dbReference>
<name>A0A9P6DH36_9AGAM</name>
<evidence type="ECO:0000313" key="1">
    <source>
        <dbReference type="EMBL" id="KAF9504486.1"/>
    </source>
</evidence>
<evidence type="ECO:0000313" key="2">
    <source>
        <dbReference type="Proteomes" id="UP000886523"/>
    </source>
</evidence>
<comment type="caution">
    <text evidence="1">The sequence shown here is derived from an EMBL/GenBank/DDBJ whole genome shotgun (WGS) entry which is preliminary data.</text>
</comment>